<name>Q3A649_SYNC1</name>
<sequence>MLDPDISSPARRLPWPEGQKPLMLAPMQGLTNMALRAVLAGLGHPDVLFTEFVRVAPGRMPVFPGRQWSADCCEMLPLVVQLIGHDDRSLAIAAQSAQQAGARHINLNLGCPHGRMTSAAVGGNLLAQPERIAPMLAGLRKVVSGSFSVKLRAGYEDPTQIFSLLPMLEDAGVDFFILHPRTVLQGYDGQADHAITAAVAKRTCLPLIANGDIRKPADGCRLLEQTDIAGLMLGRGAIADPLLFERLRRRAPARPNRRQRAVLLRRYLTEVADRYAERFCGDTQVLGKLREILKLIDDPAFVQLIDKLKKCRKLSLFNALLAELE</sequence>
<accession>Q3A649</accession>
<dbReference type="CDD" id="cd02801">
    <property type="entry name" value="DUS_like_FMN"/>
    <property type="match status" value="1"/>
</dbReference>
<keyword evidence="3" id="KW-1185">Reference proteome</keyword>
<dbReference type="Gene3D" id="3.20.20.70">
    <property type="entry name" value="Aldolase class I"/>
    <property type="match status" value="1"/>
</dbReference>
<dbReference type="HOGENOM" id="CLU_013299_6_0_7"/>
<organism evidence="2 3">
    <name type="scientific">Syntrophotalea carbinolica (strain DSM 2380 / NBRC 103641 / GraBd1)</name>
    <name type="common">Pelobacter carbinolicus</name>
    <dbReference type="NCBI Taxonomy" id="338963"/>
    <lineage>
        <taxon>Bacteria</taxon>
        <taxon>Pseudomonadati</taxon>
        <taxon>Thermodesulfobacteriota</taxon>
        <taxon>Desulfuromonadia</taxon>
        <taxon>Desulfuromonadales</taxon>
        <taxon>Syntrophotaleaceae</taxon>
        <taxon>Syntrophotalea</taxon>
    </lineage>
</organism>
<dbReference type="GO" id="GO:0003723">
    <property type="term" value="F:RNA binding"/>
    <property type="evidence" value="ECO:0007669"/>
    <property type="project" value="TreeGrafter"/>
</dbReference>
<protein>
    <submittedName>
        <fullName evidence="2">tRNA dihydrouridine synthase-like flavin mononucleotide-binding domain protein</fullName>
    </submittedName>
</protein>
<dbReference type="RefSeq" id="WP_011340626.1">
    <property type="nucleotide sequence ID" value="NC_007498.2"/>
</dbReference>
<dbReference type="InterPro" id="IPR013785">
    <property type="entry name" value="Aldolase_TIM"/>
</dbReference>
<gene>
    <name evidence="2" type="ordered locus">Pcar_0904</name>
</gene>
<evidence type="ECO:0000313" key="3">
    <source>
        <dbReference type="Proteomes" id="UP000002534"/>
    </source>
</evidence>
<dbReference type="KEGG" id="pca:Pcar_0904"/>
<evidence type="ECO:0000259" key="1">
    <source>
        <dbReference type="Pfam" id="PF01207"/>
    </source>
</evidence>
<dbReference type="PANTHER" id="PTHR45846:SF1">
    <property type="entry name" value="TRNA-DIHYDROURIDINE(47) SYNTHASE [NAD(P)(+)]-LIKE"/>
    <property type="match status" value="1"/>
</dbReference>
<evidence type="ECO:0000313" key="2">
    <source>
        <dbReference type="EMBL" id="ABA88158.2"/>
    </source>
</evidence>
<reference evidence="3" key="1">
    <citation type="submission" date="2005-10" db="EMBL/GenBank/DDBJ databases">
        <title>Complete sequence of Pelobacter carbinolicus DSM 2380.</title>
        <authorList>
            <person name="Copeland A."/>
            <person name="Lucas S."/>
            <person name="Lapidus A."/>
            <person name="Barry K."/>
            <person name="Detter J.C."/>
            <person name="Glavina T."/>
            <person name="Hammon N."/>
            <person name="Israni S."/>
            <person name="Pitluck S."/>
            <person name="Chertkov O."/>
            <person name="Schmutz J."/>
            <person name="Larimer F."/>
            <person name="Land M."/>
            <person name="Kyrpides N."/>
            <person name="Ivanova N."/>
            <person name="Richardson P."/>
        </authorList>
    </citation>
    <scope>NUCLEOTIDE SEQUENCE [LARGE SCALE GENOMIC DNA]</scope>
    <source>
        <strain evidence="3">DSM 2380 / NBRC 103641 / GraBd1</strain>
    </source>
</reference>
<dbReference type="EMBL" id="CP000142">
    <property type="protein sequence ID" value="ABA88158.2"/>
    <property type="molecule type" value="Genomic_DNA"/>
</dbReference>
<dbReference type="AlphaFoldDB" id="Q3A649"/>
<dbReference type="SUPFAM" id="SSF51395">
    <property type="entry name" value="FMN-linked oxidoreductases"/>
    <property type="match status" value="1"/>
</dbReference>
<dbReference type="STRING" id="338963.Pcar_0904"/>
<proteinExistence type="predicted"/>
<reference evidence="2 3" key="2">
    <citation type="journal article" date="2012" name="BMC Genomics">
        <title>The genome of Pelobacter carbinolicus reveals surprising metabolic capabilities and physiological features.</title>
        <authorList>
            <person name="Aklujkar M."/>
            <person name="Haveman S.A."/>
            <person name="Didonato R.Jr."/>
            <person name="Chertkov O."/>
            <person name="Han C.S."/>
            <person name="Land M.L."/>
            <person name="Brown P."/>
            <person name="Lovley D.R."/>
        </authorList>
    </citation>
    <scope>NUCLEOTIDE SEQUENCE [LARGE SCALE GENOMIC DNA]</scope>
    <source>
        <strain evidence="3">DSM 2380 / NBRC 103641 / GraBd1</strain>
    </source>
</reference>
<dbReference type="Pfam" id="PF01207">
    <property type="entry name" value="Dus"/>
    <property type="match status" value="1"/>
</dbReference>
<dbReference type="PANTHER" id="PTHR45846">
    <property type="entry name" value="TRNA-DIHYDROURIDINE(47) SYNTHASE [NAD(P)(+)]-LIKE"/>
    <property type="match status" value="1"/>
</dbReference>
<feature type="domain" description="DUS-like FMN-binding" evidence="1">
    <location>
        <begin position="23"/>
        <end position="277"/>
    </location>
</feature>
<dbReference type="InterPro" id="IPR035587">
    <property type="entry name" value="DUS-like_FMN-bd"/>
</dbReference>
<dbReference type="Proteomes" id="UP000002534">
    <property type="component" value="Chromosome"/>
</dbReference>
<dbReference type="GO" id="GO:0017150">
    <property type="term" value="F:tRNA dihydrouridine synthase activity"/>
    <property type="evidence" value="ECO:0007669"/>
    <property type="project" value="TreeGrafter"/>
</dbReference>
<dbReference type="eggNOG" id="COG0042">
    <property type="taxonomic scope" value="Bacteria"/>
</dbReference>